<evidence type="ECO:0000313" key="1">
    <source>
        <dbReference type="EMBL" id="KAK2192306.1"/>
    </source>
</evidence>
<name>A0AAD9PD32_RIDPI</name>
<proteinExistence type="predicted"/>
<sequence>MSIADRPVLYSGQLVSICAATYRPLVVALMEDALLMMCVHSEGHMTLAGEPLRLKDIVRMQFECDHPCDFILSTQNDGATATRNYRLRAGCYDDKVAWRDSLEQQIKACVSLRKVWSVSV</sequence>
<evidence type="ECO:0008006" key="3">
    <source>
        <dbReference type="Google" id="ProtNLM"/>
    </source>
</evidence>
<organism evidence="1 2">
    <name type="scientific">Ridgeia piscesae</name>
    <name type="common">Tubeworm</name>
    <dbReference type="NCBI Taxonomy" id="27915"/>
    <lineage>
        <taxon>Eukaryota</taxon>
        <taxon>Metazoa</taxon>
        <taxon>Spiralia</taxon>
        <taxon>Lophotrochozoa</taxon>
        <taxon>Annelida</taxon>
        <taxon>Polychaeta</taxon>
        <taxon>Sedentaria</taxon>
        <taxon>Canalipalpata</taxon>
        <taxon>Sabellida</taxon>
        <taxon>Siboglinidae</taxon>
        <taxon>Ridgeia</taxon>
    </lineage>
</organism>
<dbReference type="SUPFAM" id="SSF50729">
    <property type="entry name" value="PH domain-like"/>
    <property type="match status" value="1"/>
</dbReference>
<keyword evidence="2" id="KW-1185">Reference proteome</keyword>
<dbReference type="EMBL" id="JAODUO010000034">
    <property type="protein sequence ID" value="KAK2192306.1"/>
    <property type="molecule type" value="Genomic_DNA"/>
</dbReference>
<gene>
    <name evidence="1" type="ORF">NP493_34g02007</name>
</gene>
<reference evidence="1" key="1">
    <citation type="journal article" date="2023" name="Mol. Biol. Evol.">
        <title>Third-Generation Sequencing Reveals the Adaptive Role of the Epigenome in Three Deep-Sea Polychaetes.</title>
        <authorList>
            <person name="Perez M."/>
            <person name="Aroh O."/>
            <person name="Sun Y."/>
            <person name="Lan Y."/>
            <person name="Juniper S.K."/>
            <person name="Young C.R."/>
            <person name="Angers B."/>
            <person name="Qian P.Y."/>
        </authorList>
    </citation>
    <scope>NUCLEOTIDE SEQUENCE</scope>
    <source>
        <strain evidence="1">R07B-5</strain>
    </source>
</reference>
<protein>
    <recommendedName>
        <fullName evidence="3">PH domain-containing protein</fullName>
    </recommendedName>
</protein>
<dbReference type="Proteomes" id="UP001209878">
    <property type="component" value="Unassembled WGS sequence"/>
</dbReference>
<evidence type="ECO:0000313" key="2">
    <source>
        <dbReference type="Proteomes" id="UP001209878"/>
    </source>
</evidence>
<dbReference type="AlphaFoldDB" id="A0AAD9PD32"/>
<comment type="caution">
    <text evidence="1">The sequence shown here is derived from an EMBL/GenBank/DDBJ whole genome shotgun (WGS) entry which is preliminary data.</text>
</comment>
<accession>A0AAD9PD32</accession>